<keyword evidence="8" id="KW-1185">Reference proteome</keyword>
<evidence type="ECO:0000313" key="8">
    <source>
        <dbReference type="Proteomes" id="UP000632858"/>
    </source>
</evidence>
<dbReference type="RefSeq" id="WP_188446597.1">
    <property type="nucleotide sequence ID" value="NZ_BMFO01000001.1"/>
</dbReference>
<dbReference type="EC" id="2.7.7.65" evidence="2"/>
<evidence type="ECO:0000256" key="5">
    <source>
        <dbReference type="SAM" id="SignalP"/>
    </source>
</evidence>
<reference evidence="7" key="2">
    <citation type="submission" date="2020-09" db="EMBL/GenBank/DDBJ databases">
        <authorList>
            <person name="Sun Q."/>
            <person name="Zhou Y."/>
        </authorList>
    </citation>
    <scope>NUCLEOTIDE SEQUENCE</scope>
    <source>
        <strain evidence="7">CGMCC 1.12726</strain>
    </source>
</reference>
<organism evidence="7 8">
    <name type="scientific">Arenimonas maotaiensis</name>
    <dbReference type="NCBI Taxonomy" id="1446479"/>
    <lineage>
        <taxon>Bacteria</taxon>
        <taxon>Pseudomonadati</taxon>
        <taxon>Pseudomonadota</taxon>
        <taxon>Gammaproteobacteria</taxon>
        <taxon>Lysobacterales</taxon>
        <taxon>Lysobacteraceae</taxon>
        <taxon>Arenimonas</taxon>
    </lineage>
</organism>
<evidence type="ECO:0000256" key="3">
    <source>
        <dbReference type="ARBA" id="ARBA00034247"/>
    </source>
</evidence>
<keyword evidence="4" id="KW-0812">Transmembrane</keyword>
<feature type="domain" description="GGDEF" evidence="6">
    <location>
        <begin position="422"/>
        <end position="555"/>
    </location>
</feature>
<feature type="transmembrane region" description="Helical" evidence="4">
    <location>
        <begin position="267"/>
        <end position="285"/>
    </location>
</feature>
<dbReference type="PANTHER" id="PTHR45138:SF9">
    <property type="entry name" value="DIGUANYLATE CYCLASE DGCM-RELATED"/>
    <property type="match status" value="1"/>
</dbReference>
<proteinExistence type="predicted"/>
<comment type="catalytic activity">
    <reaction evidence="3">
        <text>2 GTP = 3',3'-c-di-GMP + 2 diphosphate</text>
        <dbReference type="Rhea" id="RHEA:24898"/>
        <dbReference type="ChEBI" id="CHEBI:33019"/>
        <dbReference type="ChEBI" id="CHEBI:37565"/>
        <dbReference type="ChEBI" id="CHEBI:58805"/>
        <dbReference type="EC" id="2.7.7.65"/>
    </reaction>
</comment>
<feature type="transmembrane region" description="Helical" evidence="4">
    <location>
        <begin position="173"/>
        <end position="193"/>
    </location>
</feature>
<name>A0A917FIK4_9GAMM</name>
<evidence type="ECO:0000256" key="1">
    <source>
        <dbReference type="ARBA" id="ARBA00001946"/>
    </source>
</evidence>
<protein>
    <recommendedName>
        <fullName evidence="2">diguanylate cyclase</fullName>
        <ecNumber evidence="2">2.7.7.65</ecNumber>
    </recommendedName>
</protein>
<comment type="cofactor">
    <cofactor evidence="1">
        <name>Mg(2+)</name>
        <dbReference type="ChEBI" id="CHEBI:18420"/>
    </cofactor>
</comment>
<evidence type="ECO:0000259" key="6">
    <source>
        <dbReference type="PROSITE" id="PS50887"/>
    </source>
</evidence>
<dbReference type="SUPFAM" id="SSF55073">
    <property type="entry name" value="Nucleotide cyclase"/>
    <property type="match status" value="1"/>
</dbReference>
<comment type="caution">
    <text evidence="7">The sequence shown here is derived from an EMBL/GenBank/DDBJ whole genome shotgun (WGS) entry which is preliminary data.</text>
</comment>
<feature type="chain" id="PRO_5038137878" description="diguanylate cyclase" evidence="5">
    <location>
        <begin position="25"/>
        <end position="555"/>
    </location>
</feature>
<dbReference type="InterPro" id="IPR000160">
    <property type="entry name" value="GGDEF_dom"/>
</dbReference>
<dbReference type="GO" id="GO:0052621">
    <property type="term" value="F:diguanylate cyclase activity"/>
    <property type="evidence" value="ECO:0007669"/>
    <property type="project" value="UniProtKB-EC"/>
</dbReference>
<dbReference type="SMART" id="SM00267">
    <property type="entry name" value="GGDEF"/>
    <property type="match status" value="1"/>
</dbReference>
<keyword evidence="4" id="KW-1133">Transmembrane helix</keyword>
<dbReference type="InterPro" id="IPR011623">
    <property type="entry name" value="7TMR_DISM_rcpt_extracell_dom1"/>
</dbReference>
<dbReference type="AlphaFoldDB" id="A0A917FIK4"/>
<feature type="transmembrane region" description="Helical" evidence="4">
    <location>
        <begin position="297"/>
        <end position="317"/>
    </location>
</feature>
<dbReference type="Gene3D" id="3.30.70.270">
    <property type="match status" value="1"/>
</dbReference>
<feature type="transmembrane region" description="Helical" evidence="4">
    <location>
        <begin position="326"/>
        <end position="343"/>
    </location>
</feature>
<dbReference type="Pfam" id="PF07695">
    <property type="entry name" value="7TMR-DISM_7TM"/>
    <property type="match status" value="1"/>
</dbReference>
<keyword evidence="4" id="KW-0472">Membrane</keyword>
<dbReference type="Proteomes" id="UP000632858">
    <property type="component" value="Unassembled WGS sequence"/>
</dbReference>
<evidence type="ECO:0000256" key="4">
    <source>
        <dbReference type="SAM" id="Phobius"/>
    </source>
</evidence>
<dbReference type="PANTHER" id="PTHR45138">
    <property type="entry name" value="REGULATORY COMPONENTS OF SENSORY TRANSDUCTION SYSTEM"/>
    <property type="match status" value="1"/>
</dbReference>
<feature type="transmembrane region" description="Helical" evidence="4">
    <location>
        <begin position="200"/>
        <end position="216"/>
    </location>
</feature>
<feature type="signal peptide" evidence="5">
    <location>
        <begin position="1"/>
        <end position="24"/>
    </location>
</feature>
<accession>A0A917FIK4</accession>
<keyword evidence="5" id="KW-0732">Signal</keyword>
<sequence length="555" mass="61671">MGKIRGLIGLLLALACCMPVLSWAQSDTPLRVYRVGPADLPWQSVLAGKYRDREIPVDKQAFSPMPETSGWWRVEIRRDLDGISDPMLHLSAVSLTHSEVWLPGSPAPLRFSQLDRQGNHGFSPRLMVVALPPEMRAGDSVYWRVQTGEVSPLKLGLAAEDVLRVQDGEQIRWHSMVEGTILALVLAGFVLSLIMRETTFLILAAGIFLSLLFVLTNNGDVFHYPGLAGLDAEYPLQRIMGLAACAVMTHFAYIFLEMRRRTPRLALVQRAIIGGFLLLLIGSFLPGFRDNPLGSILGNLVIVAGTVNGILASILLIRAGQRAGKLYLLSWTPLLVFSFWRIVEISLRLPFNEFVGLVFPATYVLAGILLYLGLGERILLYKRERDANEHLARMDSLTEVYNRRALDERLRIAAVQTEKSGRSMAVLFADLDHFKRINDSHGHDVGDYVLKDVTLRIRSVLRFGDVLGRYGGEEFVIALPDCGEEQARHLAERIRERIAERPVVCAGTVIPVTVSIGISVLRDGQSDIEGALKRADQALYFCKQNGRNCVNTLPA</sequence>
<dbReference type="PROSITE" id="PS51257">
    <property type="entry name" value="PROKAR_LIPOPROTEIN"/>
    <property type="match status" value="1"/>
</dbReference>
<feature type="transmembrane region" description="Helical" evidence="4">
    <location>
        <begin position="236"/>
        <end position="255"/>
    </location>
</feature>
<dbReference type="EMBL" id="BMFO01000001">
    <property type="protein sequence ID" value="GGF82677.1"/>
    <property type="molecule type" value="Genomic_DNA"/>
</dbReference>
<dbReference type="CDD" id="cd01949">
    <property type="entry name" value="GGDEF"/>
    <property type="match status" value="1"/>
</dbReference>
<feature type="transmembrane region" description="Helical" evidence="4">
    <location>
        <begin position="355"/>
        <end position="374"/>
    </location>
</feature>
<dbReference type="InterPro" id="IPR050469">
    <property type="entry name" value="Diguanylate_Cyclase"/>
</dbReference>
<dbReference type="InterPro" id="IPR043128">
    <property type="entry name" value="Rev_trsase/Diguanyl_cyclase"/>
</dbReference>
<dbReference type="FunFam" id="3.30.70.270:FF:000001">
    <property type="entry name" value="Diguanylate cyclase domain protein"/>
    <property type="match status" value="1"/>
</dbReference>
<reference evidence="7" key="1">
    <citation type="journal article" date="2014" name="Int. J. Syst. Evol. Microbiol.">
        <title>Complete genome sequence of Corynebacterium casei LMG S-19264T (=DSM 44701T), isolated from a smear-ripened cheese.</title>
        <authorList>
            <consortium name="US DOE Joint Genome Institute (JGI-PGF)"/>
            <person name="Walter F."/>
            <person name="Albersmeier A."/>
            <person name="Kalinowski J."/>
            <person name="Ruckert C."/>
        </authorList>
    </citation>
    <scope>NUCLEOTIDE SEQUENCE</scope>
    <source>
        <strain evidence="7">CGMCC 1.12726</strain>
    </source>
</reference>
<dbReference type="InterPro" id="IPR029787">
    <property type="entry name" value="Nucleotide_cyclase"/>
</dbReference>
<dbReference type="NCBIfam" id="TIGR00254">
    <property type="entry name" value="GGDEF"/>
    <property type="match status" value="1"/>
</dbReference>
<gene>
    <name evidence="7" type="ORF">GCM10010960_00930</name>
</gene>
<dbReference type="Pfam" id="PF00990">
    <property type="entry name" value="GGDEF"/>
    <property type="match status" value="1"/>
</dbReference>
<evidence type="ECO:0000256" key="2">
    <source>
        <dbReference type="ARBA" id="ARBA00012528"/>
    </source>
</evidence>
<dbReference type="PROSITE" id="PS50887">
    <property type="entry name" value="GGDEF"/>
    <property type="match status" value="1"/>
</dbReference>
<evidence type="ECO:0000313" key="7">
    <source>
        <dbReference type="EMBL" id="GGF82677.1"/>
    </source>
</evidence>